<reference evidence="2" key="1">
    <citation type="submission" date="2022-01" db="EMBL/GenBank/DDBJ databases">
        <authorList>
            <person name="Karlyshev A.V."/>
            <person name="Jaspars M."/>
        </authorList>
    </citation>
    <scope>NUCLEOTIDE SEQUENCE</scope>
    <source>
        <strain evidence="2">AGSA3-2</strain>
    </source>
</reference>
<evidence type="ECO:0000259" key="1">
    <source>
        <dbReference type="PROSITE" id="PS51819"/>
    </source>
</evidence>
<dbReference type="PROSITE" id="PS51819">
    <property type="entry name" value="VOC"/>
    <property type="match status" value="1"/>
</dbReference>
<dbReference type="InterPro" id="IPR029068">
    <property type="entry name" value="Glyas_Bleomycin-R_OHBP_Dase"/>
</dbReference>
<dbReference type="RefSeq" id="WP_233925693.1">
    <property type="nucleotide sequence ID" value="NZ_JAJVKT010000007.1"/>
</dbReference>
<gene>
    <name evidence="2" type="ORF">LZG35_07540</name>
</gene>
<accession>A0A9Q3W3D2</accession>
<sequence length="255" mass="27749">MRLRLRQLCLVADKLEPVVEDLKAVFGLDVCFRDPGVGKFGLHNALLAVGPTFIEIVAPVQENTTAGRYLQKRGGDGGYMVIHDTDDLEGWAAHLSELNIRIATALEHGDYRGLQLHPGDTGGALLEINTTKGGDQLDDAYGPAGPDWQSHVRQERVKGIAAAELQSADPERLARRWSEVLRRPCEAVPAGFEVTLDHGRLRFVQARDGRGEGLGGLDIQVQDAKAVQAQARARDLPVSDDTVVIGGMRFYLVSP</sequence>
<dbReference type="EMBL" id="JAJVKT010000007">
    <property type="protein sequence ID" value="MCE7508488.1"/>
    <property type="molecule type" value="Genomic_DNA"/>
</dbReference>
<dbReference type="Pfam" id="PF13468">
    <property type="entry name" value="Glyoxalase_3"/>
    <property type="match status" value="1"/>
</dbReference>
<dbReference type="SUPFAM" id="SSF54593">
    <property type="entry name" value="Glyoxalase/Bleomycin resistance protein/Dihydroxybiphenyl dioxygenase"/>
    <property type="match status" value="1"/>
</dbReference>
<dbReference type="InterPro" id="IPR037523">
    <property type="entry name" value="VOC_core"/>
</dbReference>
<protein>
    <submittedName>
        <fullName evidence="2">VOC family protein</fullName>
    </submittedName>
</protein>
<comment type="caution">
    <text evidence="2">The sequence shown here is derived from an EMBL/GenBank/DDBJ whole genome shotgun (WGS) entry which is preliminary data.</text>
</comment>
<dbReference type="Proteomes" id="UP001107961">
    <property type="component" value="Unassembled WGS sequence"/>
</dbReference>
<name>A0A9Q3W3D2_9GAMM</name>
<dbReference type="AlphaFoldDB" id="A0A9Q3W3D2"/>
<proteinExistence type="predicted"/>
<organism evidence="2 3">
    <name type="scientific">Alloalcanivorax xenomutans</name>
    <dbReference type="NCBI Taxonomy" id="1094342"/>
    <lineage>
        <taxon>Bacteria</taxon>
        <taxon>Pseudomonadati</taxon>
        <taxon>Pseudomonadota</taxon>
        <taxon>Gammaproteobacteria</taxon>
        <taxon>Oceanospirillales</taxon>
        <taxon>Alcanivoracaceae</taxon>
        <taxon>Alloalcanivorax</taxon>
    </lineage>
</organism>
<dbReference type="Gene3D" id="3.10.180.10">
    <property type="entry name" value="2,3-Dihydroxybiphenyl 1,2-Dioxygenase, domain 1"/>
    <property type="match status" value="1"/>
</dbReference>
<dbReference type="InterPro" id="IPR025870">
    <property type="entry name" value="Glyoxalase-like_dom"/>
</dbReference>
<evidence type="ECO:0000313" key="3">
    <source>
        <dbReference type="Proteomes" id="UP001107961"/>
    </source>
</evidence>
<feature type="domain" description="VOC" evidence="1">
    <location>
        <begin position="4"/>
        <end position="131"/>
    </location>
</feature>
<evidence type="ECO:0000313" key="2">
    <source>
        <dbReference type="EMBL" id="MCE7508488.1"/>
    </source>
</evidence>
<keyword evidence="3" id="KW-1185">Reference proteome</keyword>